<reference evidence="2 3" key="1">
    <citation type="submission" date="2023-08" db="EMBL/GenBank/DDBJ databases">
        <title>Nocardioides seae sp. nov., a bacterium isolated from a soil.</title>
        <authorList>
            <person name="Wang X."/>
        </authorList>
    </citation>
    <scope>NUCLEOTIDE SEQUENCE [LARGE SCALE GENOMIC DNA]</scope>
    <source>
        <strain evidence="2 3">YZH12</strain>
    </source>
</reference>
<accession>A0ABU3PWL0</accession>
<organism evidence="2 3">
    <name type="scientific">Nocardioides imazamoxiresistens</name>
    <dbReference type="NCBI Taxonomy" id="3231893"/>
    <lineage>
        <taxon>Bacteria</taxon>
        <taxon>Bacillati</taxon>
        <taxon>Actinomycetota</taxon>
        <taxon>Actinomycetes</taxon>
        <taxon>Propionibacteriales</taxon>
        <taxon>Nocardioidaceae</taxon>
        <taxon>Nocardioides</taxon>
    </lineage>
</organism>
<dbReference type="InterPro" id="IPR002347">
    <property type="entry name" value="SDR_fam"/>
</dbReference>
<dbReference type="InterPro" id="IPR052992">
    <property type="entry name" value="SDR_member_12"/>
</dbReference>
<dbReference type="PANTHER" id="PTHR44656">
    <property type="entry name" value="DEHYDROGENASE/REDUCTASE SDR FAMILY MEMBER 12"/>
    <property type="match status" value="1"/>
</dbReference>
<evidence type="ECO:0000313" key="2">
    <source>
        <dbReference type="EMBL" id="MDT9593632.1"/>
    </source>
</evidence>
<comment type="caution">
    <text evidence="2">The sequence shown here is derived from an EMBL/GenBank/DDBJ whole genome shotgun (WGS) entry which is preliminary data.</text>
</comment>
<dbReference type="PRINTS" id="PR00081">
    <property type="entry name" value="GDHRDH"/>
</dbReference>
<evidence type="ECO:0000313" key="3">
    <source>
        <dbReference type="Proteomes" id="UP001268542"/>
    </source>
</evidence>
<name>A0ABU3PWL0_9ACTN</name>
<keyword evidence="3" id="KW-1185">Reference proteome</keyword>
<dbReference type="InterPro" id="IPR036291">
    <property type="entry name" value="NAD(P)-bd_dom_sf"/>
</dbReference>
<dbReference type="EMBL" id="JAVYII010000004">
    <property type="protein sequence ID" value="MDT9593632.1"/>
    <property type="molecule type" value="Genomic_DNA"/>
</dbReference>
<dbReference type="SUPFAM" id="SSF51735">
    <property type="entry name" value="NAD(P)-binding Rossmann-fold domains"/>
    <property type="match status" value="1"/>
</dbReference>
<protein>
    <submittedName>
        <fullName evidence="2">SDR family NAD(P)-dependent oxidoreductase</fullName>
    </submittedName>
</protein>
<sequence length="328" mass="35018">MTSARPASLPAARLLDTVLDRTVAPGYTRLGLAVRRRLPTWPADPAAGALAGRVAAVTGASSGLGIATAEQLARLGAEVRLVVRDTEKGEGVRRELAERVPGATFVVDRCDVGDLDDVRRAATDLAAALGDRPLDVLVHNAGAMPPERTTSAQGHELSMAVHVLGPVLLTDLLRERLAASERGARVVLVTSGGMYAQKLRADDPEFEQGDYSPTTAYARSKRAQVELAPVLAERWRPASVAVMHPGWADTPGVAESLPGFHKLTGRVLRDSDEGADTTTWLAATEPAPPTGLLWHDRRPRPTSLLPTTRTTDPDRARLWAWVRGATGL</sequence>
<feature type="region of interest" description="Disordered" evidence="1">
    <location>
        <begin position="283"/>
        <end position="309"/>
    </location>
</feature>
<proteinExistence type="predicted"/>
<dbReference type="RefSeq" id="WP_315733125.1">
    <property type="nucleotide sequence ID" value="NZ_JAVYII010000004.1"/>
</dbReference>
<dbReference type="Pfam" id="PF00106">
    <property type="entry name" value="adh_short"/>
    <property type="match status" value="1"/>
</dbReference>
<gene>
    <name evidence="2" type="ORF">RDV89_11180</name>
</gene>
<dbReference type="PANTHER" id="PTHR44656:SF7">
    <property type="entry name" value="DEHYDROGENASE_REDUCTASE SDR FAMILY MEMBER 12"/>
    <property type="match status" value="1"/>
</dbReference>
<evidence type="ECO:0000256" key="1">
    <source>
        <dbReference type="SAM" id="MobiDB-lite"/>
    </source>
</evidence>
<dbReference type="Proteomes" id="UP001268542">
    <property type="component" value="Unassembled WGS sequence"/>
</dbReference>
<dbReference type="Gene3D" id="3.40.50.720">
    <property type="entry name" value="NAD(P)-binding Rossmann-like Domain"/>
    <property type="match status" value="1"/>
</dbReference>